<dbReference type="InterPro" id="IPR027417">
    <property type="entry name" value="P-loop_NTPase"/>
</dbReference>
<dbReference type="GO" id="GO:0004386">
    <property type="term" value="F:helicase activity"/>
    <property type="evidence" value="ECO:0007669"/>
    <property type="project" value="UniProtKB-KW"/>
</dbReference>
<evidence type="ECO:0000256" key="4">
    <source>
        <dbReference type="ARBA" id="ARBA00022840"/>
    </source>
</evidence>
<evidence type="ECO:0000259" key="5">
    <source>
        <dbReference type="PROSITE" id="PS51192"/>
    </source>
</evidence>
<dbReference type="GO" id="GO:0003677">
    <property type="term" value="F:DNA binding"/>
    <property type="evidence" value="ECO:0007669"/>
    <property type="project" value="InterPro"/>
</dbReference>
<reference evidence="6" key="1">
    <citation type="journal article" date="2020" name="Nature">
        <title>Giant virus diversity and host interactions through global metagenomics.</title>
        <authorList>
            <person name="Schulz F."/>
            <person name="Roux S."/>
            <person name="Paez-Espino D."/>
            <person name="Jungbluth S."/>
            <person name="Walsh D.A."/>
            <person name="Denef V.J."/>
            <person name="McMahon K.D."/>
            <person name="Konstantinidis K.T."/>
            <person name="Eloe-Fadrosh E.A."/>
            <person name="Kyrpides N.C."/>
            <person name="Woyke T."/>
        </authorList>
    </citation>
    <scope>NUCLEOTIDE SEQUENCE</scope>
    <source>
        <strain evidence="6">GVMAG-M-3300023174-75</strain>
    </source>
</reference>
<dbReference type="PANTHER" id="PTHR45766">
    <property type="entry name" value="DNA ANNEALING HELICASE AND ENDONUCLEASE ZRANB3 FAMILY MEMBER"/>
    <property type="match status" value="1"/>
</dbReference>
<dbReference type="PANTHER" id="PTHR45766:SF3">
    <property type="entry name" value="DNA ANNEALING HELICASE AND ENDONUCLEASE ZRANB3"/>
    <property type="match status" value="1"/>
</dbReference>
<keyword evidence="3" id="KW-0347">Helicase</keyword>
<name>A0A6C0E0J1_9ZZZZ</name>
<proteinExistence type="predicted"/>
<dbReference type="InterPro" id="IPR001650">
    <property type="entry name" value="Helicase_C-like"/>
</dbReference>
<dbReference type="SUPFAM" id="SSF52540">
    <property type="entry name" value="P-loop containing nucleoside triphosphate hydrolases"/>
    <property type="match status" value="2"/>
</dbReference>
<dbReference type="SMART" id="SM00487">
    <property type="entry name" value="DEXDc"/>
    <property type="match status" value="1"/>
</dbReference>
<evidence type="ECO:0000256" key="1">
    <source>
        <dbReference type="ARBA" id="ARBA00022741"/>
    </source>
</evidence>
<dbReference type="GO" id="GO:0004520">
    <property type="term" value="F:DNA endonuclease activity"/>
    <property type="evidence" value="ECO:0007669"/>
    <property type="project" value="TreeGrafter"/>
</dbReference>
<dbReference type="Gene3D" id="3.40.50.300">
    <property type="entry name" value="P-loop containing nucleotide triphosphate hydrolases"/>
    <property type="match status" value="2"/>
</dbReference>
<dbReference type="GO" id="GO:0016787">
    <property type="term" value="F:hydrolase activity"/>
    <property type="evidence" value="ECO:0007669"/>
    <property type="project" value="UniProtKB-KW"/>
</dbReference>
<evidence type="ECO:0000313" key="6">
    <source>
        <dbReference type="EMBL" id="QHT20945.1"/>
    </source>
</evidence>
<dbReference type="Pfam" id="PF04851">
    <property type="entry name" value="ResIII"/>
    <property type="match status" value="1"/>
</dbReference>
<evidence type="ECO:0000256" key="3">
    <source>
        <dbReference type="ARBA" id="ARBA00022806"/>
    </source>
</evidence>
<dbReference type="PROSITE" id="PS51192">
    <property type="entry name" value="HELICASE_ATP_BIND_1"/>
    <property type="match status" value="1"/>
</dbReference>
<dbReference type="GO" id="GO:0031297">
    <property type="term" value="P:replication fork processing"/>
    <property type="evidence" value="ECO:0007669"/>
    <property type="project" value="TreeGrafter"/>
</dbReference>
<feature type="domain" description="Helicase ATP-binding" evidence="5">
    <location>
        <begin position="234"/>
        <end position="459"/>
    </location>
</feature>
<dbReference type="GO" id="GO:0005524">
    <property type="term" value="F:ATP binding"/>
    <property type="evidence" value="ECO:0007669"/>
    <property type="project" value="UniProtKB-KW"/>
</dbReference>
<keyword evidence="1" id="KW-0547">Nucleotide-binding</keyword>
<dbReference type="EMBL" id="MN739684">
    <property type="protein sequence ID" value="QHT20945.1"/>
    <property type="molecule type" value="Genomic_DNA"/>
</dbReference>
<dbReference type="GO" id="GO:0043596">
    <property type="term" value="C:nuclear replication fork"/>
    <property type="evidence" value="ECO:0007669"/>
    <property type="project" value="TreeGrafter"/>
</dbReference>
<dbReference type="AlphaFoldDB" id="A0A6C0E0J1"/>
<protein>
    <recommendedName>
        <fullName evidence="5">Helicase ATP-binding domain-containing protein</fullName>
    </recommendedName>
</protein>
<sequence length="1131" mass="129476">MINSTLQQLKIKPIPKTQEQFNIIVNLPQEGVAPTIIDKTTEHLINRDQFFSTIQDYLEVVQKGYKKVIKEVVDDVKPPTPKSITNTFTQIIKTSAKLVITNPSEQSTKQSKIKLPSKERLTPKPGIADSAKIAKDEVIDETLVIPKDLRIGKTLYINRIPKLEPKILIKASDYYLDNREMFISFINSLFEPFKQELLKEEAQMKAGKSSVSCDSSSSNEFSLLTHQKIVRDYINIYTPYRGLLLYHGLGSGKTCSSIAIAEGIKNDKKILIMTPASLRSNYIEELKKCGDYLYKKNQYWEFINTKTHPQYVEYLSAILKLPQEYINTNGGVWFINIKKQPNYDTLDFESQQKINSQLDKMISYKYQFMNYNGMRSSHLNGLTNGGTINPFSNKVVIIDEAHNFISRIVNKLNRKTSLSMKLYNYLMDAENCKIILLSGTPIINYPNEIAILFNILRGTLRSYNCKLLIDKKPVTKELLEAMFVKSNLLSYIDSIEYNALNYELVITPNPFGYIKSTANKHKVIYDNTLIDSTQIIEKITETLQANSIKINGNKITVEGYKALPDKFDDFKALFINPNNTINNQYMFKMRIIGLTSYFRSAQEQLMPSYDHSNPDDFKIIKVPMSDFQFGIYEEARVQERKLEEANKKKKSKTSKTGAQNDELYSDSASTYRIFSRAFCNFVFPKPDIIRPMPNNETNIEAVLDAISDDADNSVINKNISEELLDDLSVAEKINNVDGKYDADDIKELEKDQAQTKLSDGSYGKRIADALKELGRYSNKYLSKTGLQIYSPKFLHILENIIDDDHKGIHLIYSQFKTLEGIGIFKLVLKESNFAEFKLKKNEKGEYTMDVAPEDVGKPMYASYTGSETPEEREIIKNVLNSTWKLVPSSLLKSIMEISSDNFYGQIIKVLMITSSGAEGISLKNVRYVHITEPYWHPVRSHQVIGRARRICSHSDLPKELQTVKVFLYLMVFSETQLSSDLSIELRLKDISKLDKKKVITSDEYLHEISSIKEEINASLLKCVKESAIDCSIHTRSSGKESDLKCFVIGNPREDKYTYTPNISNQDKDEGMKLNKKTEVVKLNELTINGVLYAYNKETKDLYDYDSYLKQELLLLGKLVKQEDGTHRFQKI</sequence>
<dbReference type="InterPro" id="IPR014001">
    <property type="entry name" value="Helicase_ATP-bd"/>
</dbReference>
<accession>A0A6C0E0J1</accession>
<evidence type="ECO:0000256" key="2">
    <source>
        <dbReference type="ARBA" id="ARBA00022801"/>
    </source>
</evidence>
<dbReference type="InterPro" id="IPR006935">
    <property type="entry name" value="Helicase/UvrB_N"/>
</dbReference>
<keyword evidence="2" id="KW-0378">Hydrolase</keyword>
<organism evidence="6">
    <name type="scientific">viral metagenome</name>
    <dbReference type="NCBI Taxonomy" id="1070528"/>
    <lineage>
        <taxon>unclassified sequences</taxon>
        <taxon>metagenomes</taxon>
        <taxon>organismal metagenomes</taxon>
    </lineage>
</organism>
<dbReference type="Pfam" id="PF00271">
    <property type="entry name" value="Helicase_C"/>
    <property type="match status" value="1"/>
</dbReference>
<keyword evidence="4" id="KW-0067">ATP-binding</keyword>
<dbReference type="GO" id="GO:0006281">
    <property type="term" value="P:DNA repair"/>
    <property type="evidence" value="ECO:0007669"/>
    <property type="project" value="TreeGrafter"/>
</dbReference>